<sequence length="1919" mass="204474">MLPSQTKSRMPFEEFVNFPLTFVPNVGQSRREIHFLSSKPGCQIGFSSDEVLFVFTRKNELNESTGTALSLQFIGANGSPRITARREDSNKSHYFMGNDPTKWRTDMPNYREIVYEELWPGVDLVFYGDTGKFKYDVVVKPGANLEDIRFVYRGAERLSLNEEGDLQIHTPLGILVEERPVSYQMINDRRVAVESQFLLPDGQESSVYSFAVGEDYRPDLELIIDPMFLLYSTYLGGSDTDIGFGIAVDNQDNAYVTGQTLSLDFPTTPGAFQPGKDGSSSVFVTKVNAAGTALVYSTFLGGISSDLGRGIAIDSAGSAYVTGQTLSPDFPITAGAFQPFIGGTQDAFVIKLSPSGGSLVYSTFLGGEGVDTGFAIAVNSAGNAYVAGGTSSFNFPIINELQPFIANEHAFVTKFNAAGSALEFSTLLGGIGLDEAHGIAVDGSDSAYVTGTTTSPDFPTTPGAFQISLTGVIAAFVSKIGAFGSVLEYSTYLTGNGDDEGRGISVDELGQAYVTGSTTSFDFPTTPGAFQQGYNGGSSDAFVTKLSPQGNYLVYSTFLGGSESDAGNGITLLNGFAYVTGSTTSFNFPTTPDAFQPSSHGGGDAFISQLNIQGNELVFSSYIGGSSSDVGNAVAVDSSGCVFVTGQTFSADFPVTPGAFQPFLHGGSDAFVIRICLSLGTGVIKFPDRFEVLRGETVTYTIEIQNPSAATLTNVHVQDPLLGIFETIPEIPPFSVHVIKFEFTVPFDQPLGIIRNTVFITSDQFGEPLTADAEILVTGSPVLVANKTVNPPAAFPGDTVVFTITLENHGDADLVNVHLIDPLLGLDQLWSNIAPGEVNVIDWPFVIPPDAQAGVTIVNTLKITADNLPNPEEIGTTVEVLPVPRLEITKTADRNFVSPGEFVNYTITISNTGNADLTNIQVFEDLTGENFHVPVLGVGQTIQFHVSFFVPFEIEPITFVNTAIAFADQIGEPVSDSTEVTVLVDPRLGVRKIPDTPTAVIGQTIQYIITLENIGNVPLTNIRIFDPVLGIDFVVPILHVGEVQDHLFAFTVPRDTPIGSDIVNIVTVQSDQTGPEQAESIVIVVGTGLSLQKESSLAVAEPGDTVIYTLTVTNLLDVPQTNVVLFDALLGLSETIPVLLGGETIARTFSFTVPVDTAPGTVILNTFVVSSDETPQQETINEVVVVEPPGPALLIQKLPDRNSAPPGETVTYTLIITNLRNFAQTNVVLLDELVGFSETIPILLANEVVTRTVTFTIPSGAIAGSIIRNTFITSSDQSPPQETISEVIVEELPGPALLIQKVSDRNAAAPGETITYTFTVTNLRNFAQTNVVLTDALLGLNEVVAELPANATITRILTFTVPAGAVPGSIIRNTFIVSSDQSEPAETVNEVVVQLPPEPALLVQKLPDRNTVTPGDTITYTLIVTNLNNAPQTNVVLTDVLLGLSETIAELPANGTVTLTATFVVPADALPGSIIRNTLVASSDQSPPAETVNEVIVIQPVVPALLVQKISDRNTAAPGDIITYTLTVTNLVGIPQTNVSLSDPLLGLRETIAELPANATITRTVTFIVPANAVPGSVIRNTFIASSDQSPPQETVSEVIVTPAQVTTLVVRKRSDRTAAEPGETIHYTIEVTNTGGIPATNVVVRDSLTGQSFTIPVIASGETERVNFTFTVPAGTTFGSIIANRVTVTWDEQAPGSPPVQDEERVAIADPVELPELKIEATPETPKPGETVVKTITVTNITNQTLTHVHVSDSLLNFRAVIPTLAPGERHVFSLQLPIPPGTRGATLFRNIVTIFSDQTPPQQQEVVITVQSLPDASLTETVDRPTGSPGEKVVFTIRACNTGNVPLINVRIVAPLLRIQLLIERLEVGACETLRVPFVLPDVEEDTIFVSPVTLTSDNGPTRTASASVQVIAEEEE</sequence>
<dbReference type="InterPro" id="IPR010620">
    <property type="entry name" value="SBBP_repeat"/>
</dbReference>
<dbReference type="InterPro" id="IPR013783">
    <property type="entry name" value="Ig-like_fold"/>
</dbReference>
<comment type="caution">
    <text evidence="4">The sequence shown here is derived from an EMBL/GenBank/DDBJ whole genome shotgun (WGS) entry which is preliminary data.</text>
</comment>
<reference evidence="4 5" key="1">
    <citation type="submission" date="2020-09" db="EMBL/GenBank/DDBJ databases">
        <title>Paenibacillus sp. strain PR3 16S rRNA gene Genome sequencing and assembly.</title>
        <authorList>
            <person name="Kim J."/>
        </authorList>
    </citation>
    <scope>NUCLEOTIDE SEQUENCE [LARGE SCALE GENOMIC DNA]</scope>
    <source>
        <strain evidence="4 5">PR3</strain>
    </source>
</reference>
<dbReference type="PANTHER" id="PTHR35580:SF1">
    <property type="entry name" value="PHYTASE-LIKE DOMAIN-CONTAINING PROTEIN"/>
    <property type="match status" value="1"/>
</dbReference>
<dbReference type="SUPFAM" id="SSF101898">
    <property type="entry name" value="NHL repeat"/>
    <property type="match status" value="1"/>
</dbReference>
<feature type="domain" description="DUF7507" evidence="2">
    <location>
        <begin position="884"/>
        <end position="969"/>
    </location>
</feature>
<feature type="domain" description="DUF11" evidence="1">
    <location>
        <begin position="1609"/>
        <end position="1670"/>
    </location>
</feature>
<dbReference type="PANTHER" id="PTHR35580">
    <property type="entry name" value="CELL SURFACE GLYCOPROTEIN (S-LAYER PROTEIN)-LIKE PROTEIN"/>
    <property type="match status" value="1"/>
</dbReference>
<dbReference type="InterPro" id="IPR001434">
    <property type="entry name" value="OmcB-like_DUF11"/>
</dbReference>
<gene>
    <name evidence="4" type="ORF">H8B09_17135</name>
</gene>
<evidence type="ECO:0000259" key="3">
    <source>
        <dbReference type="Pfam" id="PF25778"/>
    </source>
</evidence>
<keyword evidence="5" id="KW-1185">Reference proteome</keyword>
<dbReference type="RefSeq" id="WP_191204787.1">
    <property type="nucleotide sequence ID" value="NZ_JACXZA010000004.1"/>
</dbReference>
<evidence type="ECO:0000259" key="2">
    <source>
        <dbReference type="Pfam" id="PF24346"/>
    </source>
</evidence>
<dbReference type="Pfam" id="PF01345">
    <property type="entry name" value="DUF11"/>
    <property type="match status" value="1"/>
</dbReference>
<feature type="domain" description="DUF7507" evidence="2">
    <location>
        <begin position="1295"/>
        <end position="1352"/>
    </location>
</feature>
<dbReference type="EMBL" id="JACXZA010000004">
    <property type="protein sequence ID" value="MBD3920490.1"/>
    <property type="molecule type" value="Genomic_DNA"/>
</dbReference>
<protein>
    <submittedName>
        <fullName evidence="4">DUF11 domain-containing protein</fullName>
    </submittedName>
</protein>
<evidence type="ECO:0000313" key="4">
    <source>
        <dbReference type="EMBL" id="MBD3920490.1"/>
    </source>
</evidence>
<name>A0ABR8MZW5_9BACL</name>
<dbReference type="InterPro" id="IPR052918">
    <property type="entry name" value="Motility_Chemotaxis_Reg"/>
</dbReference>
<dbReference type="Pfam" id="PF25778">
    <property type="entry name" value="DUF7948"/>
    <property type="match status" value="1"/>
</dbReference>
<dbReference type="Pfam" id="PF24346">
    <property type="entry name" value="DUF7507"/>
    <property type="match status" value="2"/>
</dbReference>
<dbReference type="InterPro" id="IPR047589">
    <property type="entry name" value="DUF11_rpt"/>
</dbReference>
<organism evidence="4 5">
    <name type="scientific">Paenibacillus terricola</name>
    <dbReference type="NCBI Taxonomy" id="2763503"/>
    <lineage>
        <taxon>Bacteria</taxon>
        <taxon>Bacillati</taxon>
        <taxon>Bacillota</taxon>
        <taxon>Bacilli</taxon>
        <taxon>Bacillales</taxon>
        <taxon>Paenibacillaceae</taxon>
        <taxon>Paenibacillus</taxon>
    </lineage>
</organism>
<dbReference type="InterPro" id="IPR011042">
    <property type="entry name" value="6-blade_b-propeller_TolB-like"/>
</dbReference>
<dbReference type="NCBIfam" id="TIGR01451">
    <property type="entry name" value="B_ant_repeat"/>
    <property type="match status" value="10"/>
</dbReference>
<evidence type="ECO:0000259" key="1">
    <source>
        <dbReference type="Pfam" id="PF01345"/>
    </source>
</evidence>
<accession>A0ABR8MZW5</accession>
<feature type="domain" description="DUF7948" evidence="3">
    <location>
        <begin position="22"/>
        <end position="227"/>
    </location>
</feature>
<dbReference type="Gene3D" id="2.60.40.10">
    <property type="entry name" value="Immunoglobulins"/>
    <property type="match status" value="1"/>
</dbReference>
<dbReference type="InterPro" id="IPR057708">
    <property type="entry name" value="DUF7948"/>
</dbReference>
<dbReference type="Proteomes" id="UP000609346">
    <property type="component" value="Unassembled WGS sequence"/>
</dbReference>
<dbReference type="InterPro" id="IPR055354">
    <property type="entry name" value="DUF7507"/>
</dbReference>
<proteinExistence type="predicted"/>
<evidence type="ECO:0000313" key="5">
    <source>
        <dbReference type="Proteomes" id="UP000609346"/>
    </source>
</evidence>
<dbReference type="Gene3D" id="2.120.10.30">
    <property type="entry name" value="TolB, C-terminal domain"/>
    <property type="match status" value="1"/>
</dbReference>
<dbReference type="Pfam" id="PF06739">
    <property type="entry name" value="SBBP"/>
    <property type="match status" value="5"/>
</dbReference>